<feature type="compositionally biased region" description="Basic and acidic residues" evidence="1">
    <location>
        <begin position="1"/>
        <end position="12"/>
    </location>
</feature>
<accession>A0A143PVG8</accession>
<sequence length="127" mass="13510">MIDSNSEIHDEGQPLSAAGEGHAGTAEPTDACSSDPKNPPTEPQGTQRDREKNIESEGQPVQLHADSGNKHQVFAFGPDVTSPVASKSKLFALINVRSLWEANAHVKTQGQTLAVTATFPVPSVRLK</sequence>
<dbReference type="RefSeq" id="WP_157899652.1">
    <property type="nucleotide sequence ID" value="NZ_CP015136.1"/>
</dbReference>
<proteinExistence type="predicted"/>
<dbReference type="OrthoDB" id="9798341at2"/>
<name>A0A143PVG8_LUTPR</name>
<dbReference type="KEGG" id="abac:LuPra_05089"/>
<reference evidence="2 3" key="1">
    <citation type="journal article" date="2016" name="Genome Announc.">
        <title>First Complete Genome Sequence of a Subdivision 6 Acidobacterium Strain.</title>
        <authorList>
            <person name="Huang S."/>
            <person name="Vieira S."/>
            <person name="Bunk B."/>
            <person name="Riedel T."/>
            <person name="Sproer C."/>
            <person name="Overmann J."/>
        </authorList>
    </citation>
    <scope>NUCLEOTIDE SEQUENCE [LARGE SCALE GENOMIC DNA]</scope>
    <source>
        <strain evidence="3">DSM 100886 HEG_-6_39</strain>
    </source>
</reference>
<organism evidence="2 3">
    <name type="scientific">Luteitalea pratensis</name>
    <dbReference type="NCBI Taxonomy" id="1855912"/>
    <lineage>
        <taxon>Bacteria</taxon>
        <taxon>Pseudomonadati</taxon>
        <taxon>Acidobacteriota</taxon>
        <taxon>Vicinamibacteria</taxon>
        <taxon>Vicinamibacterales</taxon>
        <taxon>Vicinamibacteraceae</taxon>
        <taxon>Luteitalea</taxon>
    </lineage>
</organism>
<dbReference type="AlphaFoldDB" id="A0A143PVG8"/>
<reference evidence="3" key="2">
    <citation type="submission" date="2016-04" db="EMBL/GenBank/DDBJ databases">
        <title>First Complete Genome Sequence of a Subdivision 6 Acidobacterium.</title>
        <authorList>
            <person name="Huang S."/>
            <person name="Vieira S."/>
            <person name="Bunk B."/>
            <person name="Riedel T."/>
            <person name="Sproeer C."/>
            <person name="Overmann J."/>
        </authorList>
    </citation>
    <scope>NUCLEOTIDE SEQUENCE [LARGE SCALE GENOMIC DNA]</scope>
    <source>
        <strain evidence="3">DSM 100886 HEG_-6_39</strain>
    </source>
</reference>
<protein>
    <submittedName>
        <fullName evidence="2">Uncharacterized protein</fullName>
    </submittedName>
</protein>
<evidence type="ECO:0000256" key="1">
    <source>
        <dbReference type="SAM" id="MobiDB-lite"/>
    </source>
</evidence>
<evidence type="ECO:0000313" key="3">
    <source>
        <dbReference type="Proteomes" id="UP000076079"/>
    </source>
</evidence>
<feature type="region of interest" description="Disordered" evidence="1">
    <location>
        <begin position="1"/>
        <end position="70"/>
    </location>
</feature>
<dbReference type="EMBL" id="CP015136">
    <property type="protein sequence ID" value="AMY11824.1"/>
    <property type="molecule type" value="Genomic_DNA"/>
</dbReference>
<gene>
    <name evidence="2" type="ORF">LuPra_05089</name>
</gene>
<keyword evidence="3" id="KW-1185">Reference proteome</keyword>
<dbReference type="Proteomes" id="UP000076079">
    <property type="component" value="Chromosome"/>
</dbReference>
<evidence type="ECO:0000313" key="2">
    <source>
        <dbReference type="EMBL" id="AMY11824.1"/>
    </source>
</evidence>